<dbReference type="SUPFAM" id="SSF46689">
    <property type="entry name" value="Homeodomain-like"/>
    <property type="match status" value="1"/>
</dbReference>
<evidence type="ECO:0000256" key="3">
    <source>
        <dbReference type="ARBA" id="ARBA00023163"/>
    </source>
</evidence>
<sequence>MITARPSSLLQDKRLTKGERTRLQLLQVAAAEFAERGFQQTRISDIVARAGVTQPVFYQYFSSKQAAYDELVGMFAQRLRQAISLARLPADLDGTQMSDRIRRGVRGLLAILQEDPNLTRIGFFQVAAAEALKDELVAMIADNVRAEQQAGLFRAAIPADWFAQSLMGIIERFTRQLPDAAQQQALAEFITDLLLDGIRDPDPDRQRDRQPPRQAS</sequence>
<dbReference type="PANTHER" id="PTHR30055:SF234">
    <property type="entry name" value="HTH-TYPE TRANSCRIPTIONAL REGULATOR BETI"/>
    <property type="match status" value="1"/>
</dbReference>
<dbReference type="Proteomes" id="UP000252124">
    <property type="component" value="Unassembled WGS sequence"/>
</dbReference>
<feature type="region of interest" description="Disordered" evidence="5">
    <location>
        <begin position="197"/>
        <end position="216"/>
    </location>
</feature>
<gene>
    <name evidence="7" type="ORF">DFP87_1011134</name>
</gene>
<keyword evidence="3" id="KW-0804">Transcription</keyword>
<feature type="DNA-binding region" description="H-T-H motif" evidence="4">
    <location>
        <begin position="42"/>
        <end position="61"/>
    </location>
</feature>
<evidence type="ECO:0000259" key="6">
    <source>
        <dbReference type="PROSITE" id="PS50977"/>
    </source>
</evidence>
<dbReference type="Pfam" id="PF00440">
    <property type="entry name" value="TetR_N"/>
    <property type="match status" value="1"/>
</dbReference>
<keyword evidence="2 4" id="KW-0238">DNA-binding</keyword>
<dbReference type="SUPFAM" id="SSF48498">
    <property type="entry name" value="Tetracyclin repressor-like, C-terminal domain"/>
    <property type="match status" value="1"/>
</dbReference>
<dbReference type="Gene3D" id="1.10.357.10">
    <property type="entry name" value="Tetracycline Repressor, domain 2"/>
    <property type="match status" value="1"/>
</dbReference>
<dbReference type="InterPro" id="IPR036271">
    <property type="entry name" value="Tet_transcr_reg_TetR-rel_C_sf"/>
</dbReference>
<dbReference type="PROSITE" id="PS50977">
    <property type="entry name" value="HTH_TETR_2"/>
    <property type="match status" value="1"/>
</dbReference>
<dbReference type="Gene3D" id="1.10.10.60">
    <property type="entry name" value="Homeodomain-like"/>
    <property type="match status" value="1"/>
</dbReference>
<evidence type="ECO:0000313" key="8">
    <source>
        <dbReference type="Proteomes" id="UP000252124"/>
    </source>
</evidence>
<proteinExistence type="predicted"/>
<dbReference type="PANTHER" id="PTHR30055">
    <property type="entry name" value="HTH-TYPE TRANSCRIPTIONAL REGULATOR RUTR"/>
    <property type="match status" value="1"/>
</dbReference>
<dbReference type="InterPro" id="IPR009057">
    <property type="entry name" value="Homeodomain-like_sf"/>
</dbReference>
<evidence type="ECO:0000256" key="2">
    <source>
        <dbReference type="ARBA" id="ARBA00023125"/>
    </source>
</evidence>
<feature type="domain" description="HTH tetR-type" evidence="6">
    <location>
        <begin position="19"/>
        <end position="79"/>
    </location>
</feature>
<keyword evidence="8" id="KW-1185">Reference proteome</keyword>
<dbReference type="InterPro" id="IPR001647">
    <property type="entry name" value="HTH_TetR"/>
</dbReference>
<evidence type="ECO:0000256" key="5">
    <source>
        <dbReference type="SAM" id="MobiDB-lite"/>
    </source>
</evidence>
<keyword evidence="1" id="KW-0805">Transcription regulation</keyword>
<evidence type="ECO:0000313" key="7">
    <source>
        <dbReference type="EMBL" id="RBP24624.1"/>
    </source>
</evidence>
<dbReference type="InterPro" id="IPR050109">
    <property type="entry name" value="HTH-type_TetR-like_transc_reg"/>
</dbReference>
<evidence type="ECO:0000256" key="1">
    <source>
        <dbReference type="ARBA" id="ARBA00023015"/>
    </source>
</evidence>
<dbReference type="EMBL" id="QNRM01000001">
    <property type="protein sequence ID" value="RBP24624.1"/>
    <property type="molecule type" value="Genomic_DNA"/>
</dbReference>
<comment type="caution">
    <text evidence="7">The sequence shown here is derived from an EMBL/GenBank/DDBJ whole genome shotgun (WGS) entry which is preliminary data.</text>
</comment>
<organism evidence="7 8">
    <name type="scientific">Achromobacter marplatensis</name>
    <dbReference type="NCBI Taxonomy" id="470868"/>
    <lineage>
        <taxon>Bacteria</taxon>
        <taxon>Pseudomonadati</taxon>
        <taxon>Pseudomonadota</taxon>
        <taxon>Betaproteobacteria</taxon>
        <taxon>Burkholderiales</taxon>
        <taxon>Alcaligenaceae</taxon>
        <taxon>Achromobacter</taxon>
    </lineage>
</organism>
<dbReference type="PRINTS" id="PR00455">
    <property type="entry name" value="HTHTETR"/>
</dbReference>
<accession>A0ABX9GNF1</accession>
<reference evidence="7 8" key="1">
    <citation type="submission" date="2018-06" db="EMBL/GenBank/DDBJ databases">
        <title>Genomic Encyclopedia of Type Strains, Phase III (KMG-III): the genomes of soil and plant-associated and newly described type strains.</title>
        <authorList>
            <person name="Whitman W."/>
        </authorList>
    </citation>
    <scope>NUCLEOTIDE SEQUENCE [LARGE SCALE GENOMIC DNA]</scope>
    <source>
        <strain evidence="7 8">CECT 7342</strain>
    </source>
</reference>
<name>A0ABX9GNF1_9BURK</name>
<protein>
    <submittedName>
        <fullName evidence="7">TetR family transcriptional regulator</fullName>
    </submittedName>
</protein>
<evidence type="ECO:0000256" key="4">
    <source>
        <dbReference type="PROSITE-ProRule" id="PRU00335"/>
    </source>
</evidence>